<feature type="non-terminal residue" evidence="4">
    <location>
        <position position="153"/>
    </location>
</feature>
<dbReference type="EMBL" id="MU002065">
    <property type="protein sequence ID" value="KAF2790590.1"/>
    <property type="molecule type" value="Genomic_DNA"/>
</dbReference>
<gene>
    <name evidence="4" type="ORF">K505DRAFT_250860</name>
</gene>
<dbReference type="Gene3D" id="1.25.40.20">
    <property type="entry name" value="Ankyrin repeat-containing domain"/>
    <property type="match status" value="1"/>
</dbReference>
<proteinExistence type="predicted"/>
<feature type="repeat" description="ANK" evidence="3">
    <location>
        <begin position="99"/>
        <end position="131"/>
    </location>
</feature>
<accession>A0A6A6X253</accession>
<dbReference type="PANTHER" id="PTHR46680">
    <property type="entry name" value="NF-KAPPA-B INHIBITOR ALPHA"/>
    <property type="match status" value="1"/>
</dbReference>
<dbReference type="GO" id="GO:0005829">
    <property type="term" value="C:cytosol"/>
    <property type="evidence" value="ECO:0007669"/>
    <property type="project" value="TreeGrafter"/>
</dbReference>
<dbReference type="PRINTS" id="PR01415">
    <property type="entry name" value="ANKYRIN"/>
</dbReference>
<reference evidence="4" key="1">
    <citation type="journal article" date="2020" name="Stud. Mycol.">
        <title>101 Dothideomycetes genomes: a test case for predicting lifestyles and emergence of pathogens.</title>
        <authorList>
            <person name="Haridas S."/>
            <person name="Albert R."/>
            <person name="Binder M."/>
            <person name="Bloem J."/>
            <person name="Labutti K."/>
            <person name="Salamov A."/>
            <person name="Andreopoulos B."/>
            <person name="Baker S."/>
            <person name="Barry K."/>
            <person name="Bills G."/>
            <person name="Bluhm B."/>
            <person name="Cannon C."/>
            <person name="Castanera R."/>
            <person name="Culley D."/>
            <person name="Daum C."/>
            <person name="Ezra D."/>
            <person name="Gonzalez J."/>
            <person name="Henrissat B."/>
            <person name="Kuo A."/>
            <person name="Liang C."/>
            <person name="Lipzen A."/>
            <person name="Lutzoni F."/>
            <person name="Magnuson J."/>
            <person name="Mondo S."/>
            <person name="Nolan M."/>
            <person name="Ohm R."/>
            <person name="Pangilinan J."/>
            <person name="Park H.-J."/>
            <person name="Ramirez L."/>
            <person name="Alfaro M."/>
            <person name="Sun H."/>
            <person name="Tritt A."/>
            <person name="Yoshinaga Y."/>
            <person name="Zwiers L.-H."/>
            <person name="Turgeon B."/>
            <person name="Goodwin S."/>
            <person name="Spatafora J."/>
            <person name="Crous P."/>
            <person name="Grigoriev I."/>
        </authorList>
    </citation>
    <scope>NUCLEOTIDE SEQUENCE</scope>
    <source>
        <strain evidence="4">CBS 109.77</strain>
    </source>
</reference>
<dbReference type="Proteomes" id="UP000799757">
    <property type="component" value="Unassembled WGS sequence"/>
</dbReference>
<dbReference type="InterPro" id="IPR002110">
    <property type="entry name" value="Ankyrin_rpt"/>
</dbReference>
<feature type="repeat" description="ANK" evidence="3">
    <location>
        <begin position="35"/>
        <end position="67"/>
    </location>
</feature>
<keyword evidence="5" id="KW-1185">Reference proteome</keyword>
<dbReference type="SMART" id="SM00248">
    <property type="entry name" value="ANK"/>
    <property type="match status" value="3"/>
</dbReference>
<evidence type="ECO:0000256" key="1">
    <source>
        <dbReference type="ARBA" id="ARBA00022737"/>
    </source>
</evidence>
<dbReference type="GO" id="GO:0071356">
    <property type="term" value="P:cellular response to tumor necrosis factor"/>
    <property type="evidence" value="ECO:0007669"/>
    <property type="project" value="TreeGrafter"/>
</dbReference>
<evidence type="ECO:0000313" key="4">
    <source>
        <dbReference type="EMBL" id="KAF2790590.1"/>
    </source>
</evidence>
<evidence type="ECO:0000313" key="5">
    <source>
        <dbReference type="Proteomes" id="UP000799757"/>
    </source>
</evidence>
<dbReference type="PANTHER" id="PTHR46680:SF3">
    <property type="entry name" value="NF-KAPPA-B INHIBITOR CACTUS"/>
    <property type="match status" value="1"/>
</dbReference>
<evidence type="ECO:0000256" key="2">
    <source>
        <dbReference type="ARBA" id="ARBA00023043"/>
    </source>
</evidence>
<keyword evidence="2 3" id="KW-0040">ANK repeat</keyword>
<name>A0A6A6X253_9PLEO</name>
<dbReference type="InterPro" id="IPR051070">
    <property type="entry name" value="NF-kappa-B_inhibitor"/>
</dbReference>
<keyword evidence="1" id="KW-0677">Repeat</keyword>
<dbReference type="GO" id="GO:0051059">
    <property type="term" value="F:NF-kappaB binding"/>
    <property type="evidence" value="ECO:0007669"/>
    <property type="project" value="TreeGrafter"/>
</dbReference>
<dbReference type="OrthoDB" id="1577640at2759"/>
<dbReference type="PROSITE" id="PS50088">
    <property type="entry name" value="ANK_REPEAT"/>
    <property type="match status" value="3"/>
</dbReference>
<sequence>MHNLVYKNSLHSLELLLRLDVFSEHSRLLGTENKLGNTPLHLAAITGRIEALHRFLVAGSKVDTANIYGLTPAHSAVIFGRDDAVWPIARLGLHVSDRLGNGLLHYASFFDHADIARNLIKAGWDKDAQNDNGDTPLHVAARSGSLRALGTLI</sequence>
<dbReference type="PROSITE" id="PS50297">
    <property type="entry name" value="ANK_REP_REGION"/>
    <property type="match status" value="2"/>
</dbReference>
<dbReference type="Pfam" id="PF12796">
    <property type="entry name" value="Ank_2"/>
    <property type="match status" value="2"/>
</dbReference>
<dbReference type="InterPro" id="IPR036770">
    <property type="entry name" value="Ankyrin_rpt-contain_sf"/>
</dbReference>
<feature type="repeat" description="ANK" evidence="3">
    <location>
        <begin position="132"/>
        <end position="153"/>
    </location>
</feature>
<evidence type="ECO:0000256" key="3">
    <source>
        <dbReference type="PROSITE-ProRule" id="PRU00023"/>
    </source>
</evidence>
<dbReference type="SUPFAM" id="SSF48403">
    <property type="entry name" value="Ankyrin repeat"/>
    <property type="match status" value="1"/>
</dbReference>
<protein>
    <submittedName>
        <fullName evidence="4">Ankyrin</fullName>
    </submittedName>
</protein>
<organism evidence="4 5">
    <name type="scientific">Melanomma pulvis-pyrius CBS 109.77</name>
    <dbReference type="NCBI Taxonomy" id="1314802"/>
    <lineage>
        <taxon>Eukaryota</taxon>
        <taxon>Fungi</taxon>
        <taxon>Dikarya</taxon>
        <taxon>Ascomycota</taxon>
        <taxon>Pezizomycotina</taxon>
        <taxon>Dothideomycetes</taxon>
        <taxon>Pleosporomycetidae</taxon>
        <taxon>Pleosporales</taxon>
        <taxon>Melanommataceae</taxon>
        <taxon>Melanomma</taxon>
    </lineage>
</organism>
<dbReference type="AlphaFoldDB" id="A0A6A6X253"/>